<evidence type="ECO:0000313" key="1">
    <source>
        <dbReference type="EMBL" id="RHN40105.1"/>
    </source>
</evidence>
<proteinExistence type="predicted"/>
<comment type="caution">
    <text evidence="1">The sequence shown here is derived from an EMBL/GenBank/DDBJ whole genome shotgun (WGS) entry which is preliminary data.</text>
</comment>
<organism evidence="1 2">
    <name type="scientific">Medicago truncatula</name>
    <name type="common">Barrel medic</name>
    <name type="synonym">Medicago tribuloides</name>
    <dbReference type="NCBI Taxonomy" id="3880"/>
    <lineage>
        <taxon>Eukaryota</taxon>
        <taxon>Viridiplantae</taxon>
        <taxon>Streptophyta</taxon>
        <taxon>Embryophyta</taxon>
        <taxon>Tracheophyta</taxon>
        <taxon>Spermatophyta</taxon>
        <taxon>Magnoliopsida</taxon>
        <taxon>eudicotyledons</taxon>
        <taxon>Gunneridae</taxon>
        <taxon>Pentapetalae</taxon>
        <taxon>rosids</taxon>
        <taxon>fabids</taxon>
        <taxon>Fabales</taxon>
        <taxon>Fabaceae</taxon>
        <taxon>Papilionoideae</taxon>
        <taxon>50 kb inversion clade</taxon>
        <taxon>NPAAA clade</taxon>
        <taxon>Hologalegina</taxon>
        <taxon>IRL clade</taxon>
        <taxon>Trifolieae</taxon>
        <taxon>Medicago</taxon>
    </lineage>
</organism>
<dbReference type="AlphaFoldDB" id="A0A396GN64"/>
<gene>
    <name evidence="1" type="ORF">MtrunA17_Chr8g0351131</name>
</gene>
<dbReference type="Proteomes" id="UP000265566">
    <property type="component" value="Chromosome 8"/>
</dbReference>
<dbReference type="Gramene" id="rna46208">
    <property type="protein sequence ID" value="RHN40105.1"/>
    <property type="gene ID" value="gene46208"/>
</dbReference>
<sequence>MKLCLTIVACFSFTKKCKEISFLPFVLLLKNLQKFIKNHEVFDEMVRKIR</sequence>
<reference evidence="2" key="1">
    <citation type="journal article" date="2018" name="Nat. Plants">
        <title>Whole-genome landscape of Medicago truncatula symbiotic genes.</title>
        <authorList>
            <person name="Pecrix Y."/>
            <person name="Staton S.E."/>
            <person name="Sallet E."/>
            <person name="Lelandais-Briere C."/>
            <person name="Moreau S."/>
            <person name="Carrere S."/>
            <person name="Blein T."/>
            <person name="Jardinaud M.F."/>
            <person name="Latrasse D."/>
            <person name="Zouine M."/>
            <person name="Zahm M."/>
            <person name="Kreplak J."/>
            <person name="Mayjonade B."/>
            <person name="Satge C."/>
            <person name="Perez M."/>
            <person name="Cauet S."/>
            <person name="Marande W."/>
            <person name="Chantry-Darmon C."/>
            <person name="Lopez-Roques C."/>
            <person name="Bouchez O."/>
            <person name="Berard A."/>
            <person name="Debelle F."/>
            <person name="Munos S."/>
            <person name="Bendahmane A."/>
            <person name="Berges H."/>
            <person name="Niebel A."/>
            <person name="Buitink J."/>
            <person name="Frugier F."/>
            <person name="Benhamed M."/>
            <person name="Crespi M."/>
            <person name="Gouzy J."/>
            <person name="Gamas P."/>
        </authorList>
    </citation>
    <scope>NUCLEOTIDE SEQUENCE [LARGE SCALE GENOMIC DNA]</scope>
    <source>
        <strain evidence="2">cv. Jemalong A17</strain>
    </source>
</reference>
<protein>
    <submittedName>
        <fullName evidence="1">Uncharacterized protein</fullName>
    </submittedName>
</protein>
<dbReference type="EMBL" id="PSQE01000008">
    <property type="protein sequence ID" value="RHN40105.1"/>
    <property type="molecule type" value="Genomic_DNA"/>
</dbReference>
<accession>A0A396GN64</accession>
<name>A0A396GN64_MEDTR</name>
<evidence type="ECO:0000313" key="2">
    <source>
        <dbReference type="Proteomes" id="UP000265566"/>
    </source>
</evidence>